<organism evidence="2 3">
    <name type="scientific">Fomitopsis schrenkii</name>
    <name type="common">Brown rot fungus</name>
    <dbReference type="NCBI Taxonomy" id="2126942"/>
    <lineage>
        <taxon>Eukaryota</taxon>
        <taxon>Fungi</taxon>
        <taxon>Dikarya</taxon>
        <taxon>Basidiomycota</taxon>
        <taxon>Agaricomycotina</taxon>
        <taxon>Agaricomycetes</taxon>
        <taxon>Polyporales</taxon>
        <taxon>Fomitopsis</taxon>
    </lineage>
</organism>
<protein>
    <submittedName>
        <fullName evidence="2">Uncharacterized protein</fullName>
    </submittedName>
</protein>
<gene>
    <name evidence="2" type="ORF">FOMPIDRAFT_1133687</name>
</gene>
<dbReference type="eggNOG" id="ENOG502SEPQ">
    <property type="taxonomic scope" value="Eukaryota"/>
</dbReference>
<dbReference type="HOGENOM" id="CLU_005808_0_0_1"/>
<dbReference type="STRING" id="743788.S8F7J8"/>
<dbReference type="Proteomes" id="UP000015241">
    <property type="component" value="Unassembled WGS sequence"/>
</dbReference>
<accession>S8F7J8</accession>
<dbReference type="OrthoDB" id="5429442at2759"/>
<evidence type="ECO:0000256" key="1">
    <source>
        <dbReference type="SAM" id="MobiDB-lite"/>
    </source>
</evidence>
<proteinExistence type="predicted"/>
<name>S8F7J8_FOMSC</name>
<dbReference type="InParanoid" id="S8F7J8"/>
<reference evidence="2 3" key="1">
    <citation type="journal article" date="2012" name="Science">
        <title>The Paleozoic origin of enzymatic lignin decomposition reconstructed from 31 fungal genomes.</title>
        <authorList>
            <person name="Floudas D."/>
            <person name="Binder M."/>
            <person name="Riley R."/>
            <person name="Barry K."/>
            <person name="Blanchette R.A."/>
            <person name="Henrissat B."/>
            <person name="Martinez A.T."/>
            <person name="Otillar R."/>
            <person name="Spatafora J.W."/>
            <person name="Yadav J.S."/>
            <person name="Aerts A."/>
            <person name="Benoit I."/>
            <person name="Boyd A."/>
            <person name="Carlson A."/>
            <person name="Copeland A."/>
            <person name="Coutinho P.M."/>
            <person name="de Vries R.P."/>
            <person name="Ferreira P."/>
            <person name="Findley K."/>
            <person name="Foster B."/>
            <person name="Gaskell J."/>
            <person name="Glotzer D."/>
            <person name="Gorecki P."/>
            <person name="Heitman J."/>
            <person name="Hesse C."/>
            <person name="Hori C."/>
            <person name="Igarashi K."/>
            <person name="Jurgens J.A."/>
            <person name="Kallen N."/>
            <person name="Kersten P."/>
            <person name="Kohler A."/>
            <person name="Kuees U."/>
            <person name="Kumar T.K.A."/>
            <person name="Kuo A."/>
            <person name="LaButti K."/>
            <person name="Larrondo L.F."/>
            <person name="Lindquist E."/>
            <person name="Ling A."/>
            <person name="Lombard V."/>
            <person name="Lucas S."/>
            <person name="Lundell T."/>
            <person name="Martin R."/>
            <person name="McLaughlin D.J."/>
            <person name="Morgenstern I."/>
            <person name="Morin E."/>
            <person name="Murat C."/>
            <person name="Nagy L.G."/>
            <person name="Nolan M."/>
            <person name="Ohm R.A."/>
            <person name="Patyshakuliyeva A."/>
            <person name="Rokas A."/>
            <person name="Ruiz-Duenas F.J."/>
            <person name="Sabat G."/>
            <person name="Salamov A."/>
            <person name="Samejima M."/>
            <person name="Schmutz J."/>
            <person name="Slot J.C."/>
            <person name="St John F."/>
            <person name="Stenlid J."/>
            <person name="Sun H."/>
            <person name="Sun S."/>
            <person name="Syed K."/>
            <person name="Tsang A."/>
            <person name="Wiebenga A."/>
            <person name="Young D."/>
            <person name="Pisabarro A."/>
            <person name="Eastwood D.C."/>
            <person name="Martin F."/>
            <person name="Cullen D."/>
            <person name="Grigoriev I.V."/>
            <person name="Hibbett D.S."/>
        </authorList>
    </citation>
    <scope>NUCLEOTIDE SEQUENCE</scope>
    <source>
        <strain evidence="3">FP-58527</strain>
    </source>
</reference>
<dbReference type="EMBL" id="KE504222">
    <property type="protein sequence ID" value="EPS94799.1"/>
    <property type="molecule type" value="Genomic_DNA"/>
</dbReference>
<feature type="region of interest" description="Disordered" evidence="1">
    <location>
        <begin position="403"/>
        <end position="425"/>
    </location>
</feature>
<evidence type="ECO:0000313" key="2">
    <source>
        <dbReference type="EMBL" id="EPS94799.1"/>
    </source>
</evidence>
<keyword evidence="3" id="KW-1185">Reference proteome</keyword>
<sequence length="1004" mass="113690">MCVGENHAPQAVRYVNAQLALLYKDAVDCFGKHHDPTNTPAEQCKYQHALANFTFTDQYAPNKTMFGATFDQPEIKFICDHDAILHLKVKNCSYRLDYSKSSTMKYSGKDRVQTLSNHELSFRVPFETRSLPVRSKGSKISQGRNLAQLIVLNLLEAKFVSAEPPVTVGLDVLIEYLTEYLAFLHNAGNHVLYSLPNYDDRLAINYSLMHDSDSTVLEVNDIPGVSVDKINAYLASIWFKAAMMRIGGDATDWKLLCPAEYRTSWHPMPETGDHFRLHLGAPRVTLLCSREAIISFNVDEALFYEDTDLTREPVRTYNHHDAWKIDVLVDIIHESDRFVTRCVLDVASAHHFDYTSFEKDEITAAEDYRRISEFFSSTYLLILESIDLHVIYSFDKRLIAPGDSSDGSSEDSNSDEEPEDTGVWDLTGGYTGTRFIEWRKMITHCDMHGFDQVMAISQSTINAIFQLLWSGGQSDRHSDHALVKWSYEETFNAHFKPMTLRLLSNKRVIVLIHIESGHLKTMSQQACRSQEYPIGGWHLAFEVNLEKVTHSDFELKVSESWTEEYKKSSVYKEHGGRDDRVLEHIVLDFSHAEFVYKLSNFENTFSFSQSKEHRHIEHIKAAIRHIGERYLPYLAQSGFGIINTVPVWKTKTTSTSVCLTTIDFHVYSKNKITRDDCEYVTAGLEPVIAVLGMTEFRQLPALRLEYSSSFTIRASRKISYDTVAISRSTFMENLLDTLGLINTHTTIIPLPSRVVNGAWQPRLTTWSEQNQQSSQKCEWKGVSVGAGFTKYRWQYSDGWKYEHNGSGEINNSTYNVLCKRSTRNYLELPTAARDRSMDIKLSGETDVEMSVQSAARQGSSKATARWSAVISIQSESDGLHVKVTGMLTPRIIEVPSAPNQFCPFPDLRQELAKHFPKKIDLSRVLAELKVFEGVSHCAYPGLNTYCLANPVFTQKGDVIFELRLQGEGGAQTARRNNGGNRSSSARTISRQSSQAVLTCGGPCT</sequence>
<evidence type="ECO:0000313" key="3">
    <source>
        <dbReference type="Proteomes" id="UP000015241"/>
    </source>
</evidence>
<feature type="compositionally biased region" description="Acidic residues" evidence="1">
    <location>
        <begin position="408"/>
        <end position="422"/>
    </location>
</feature>
<dbReference type="AlphaFoldDB" id="S8F7J8"/>